<dbReference type="AlphaFoldDB" id="A0A251RMK4"/>
<protein>
    <submittedName>
        <fullName evidence="2">Uncharacterized protein</fullName>
    </submittedName>
</protein>
<dbReference type="InParanoid" id="A0A251RMK4"/>
<name>A0A251RMK4_HELAN</name>
<dbReference type="EMBL" id="CM007906">
    <property type="protein sequence ID" value="OTF85703.1"/>
    <property type="molecule type" value="Genomic_DNA"/>
</dbReference>
<accession>A0A251RMK4</accession>
<evidence type="ECO:0000313" key="2">
    <source>
        <dbReference type="EMBL" id="OTF85703.1"/>
    </source>
</evidence>
<dbReference type="EMBL" id="MNCJ02000318">
    <property type="protein sequence ID" value="KAF5812775.1"/>
    <property type="molecule type" value="Genomic_DNA"/>
</dbReference>
<keyword evidence="3" id="KW-1185">Reference proteome</keyword>
<reference evidence="1 3" key="1">
    <citation type="journal article" date="2017" name="Nature">
        <title>The sunflower genome provides insights into oil metabolism, flowering and Asterid evolution.</title>
        <authorList>
            <person name="Badouin H."/>
            <person name="Gouzy J."/>
            <person name="Grassa C.J."/>
            <person name="Murat F."/>
            <person name="Staton S.E."/>
            <person name="Cottret L."/>
            <person name="Lelandais-Briere C."/>
            <person name="Owens G.L."/>
            <person name="Carrere S."/>
            <person name="Mayjonade B."/>
            <person name="Legrand L."/>
            <person name="Gill N."/>
            <person name="Kane N.C."/>
            <person name="Bowers J.E."/>
            <person name="Hubner S."/>
            <person name="Bellec A."/>
            <person name="Berard A."/>
            <person name="Berges H."/>
            <person name="Blanchet N."/>
            <person name="Boniface M.C."/>
            <person name="Brunel D."/>
            <person name="Catrice O."/>
            <person name="Chaidir N."/>
            <person name="Claudel C."/>
            <person name="Donnadieu C."/>
            <person name="Faraut T."/>
            <person name="Fievet G."/>
            <person name="Helmstetter N."/>
            <person name="King M."/>
            <person name="Knapp S.J."/>
            <person name="Lai Z."/>
            <person name="Le Paslier M.C."/>
            <person name="Lippi Y."/>
            <person name="Lorenzon L."/>
            <person name="Mandel J.R."/>
            <person name="Marage G."/>
            <person name="Marchand G."/>
            <person name="Marquand E."/>
            <person name="Bret-Mestries E."/>
            <person name="Morien E."/>
            <person name="Nambeesan S."/>
            <person name="Nguyen T."/>
            <person name="Pegot-Espagnet P."/>
            <person name="Pouilly N."/>
            <person name="Raftis F."/>
            <person name="Sallet E."/>
            <person name="Schiex T."/>
            <person name="Thomas J."/>
            <person name="Vandecasteele C."/>
            <person name="Vares D."/>
            <person name="Vear F."/>
            <person name="Vautrin S."/>
            <person name="Crespi M."/>
            <person name="Mangin B."/>
            <person name="Burke J.M."/>
            <person name="Salse J."/>
            <person name="Munos S."/>
            <person name="Vincourt P."/>
            <person name="Rieseberg L.H."/>
            <person name="Langlade N.B."/>
        </authorList>
    </citation>
    <scope>NUCLEOTIDE SEQUENCE [LARGE SCALE GENOMIC DNA]</scope>
    <source>
        <strain evidence="3">cv. SF193</strain>
        <tissue evidence="1">Leaves</tissue>
    </source>
</reference>
<sequence>MSIDSGEKHNPNPKSALFSHILLLSYEFKNHKAKIRVGDLCLYRDKAMKRI</sequence>
<gene>
    <name evidence="2" type="ORF">HannXRQ_Chr17g0542801</name>
    <name evidence="1" type="ORF">HanXRQr2_Chr03g0090431</name>
</gene>
<proteinExistence type="predicted"/>
<dbReference type="Gramene" id="mRNA:HanXRQr2_Chr03g0090431">
    <property type="protein sequence ID" value="mRNA:HanXRQr2_Chr03g0090431"/>
    <property type="gene ID" value="HanXRQr2_Chr03g0090431"/>
</dbReference>
<dbReference type="Proteomes" id="UP000215914">
    <property type="component" value="Chromosome 17"/>
</dbReference>
<evidence type="ECO:0000313" key="3">
    <source>
        <dbReference type="Proteomes" id="UP000215914"/>
    </source>
</evidence>
<evidence type="ECO:0000313" key="1">
    <source>
        <dbReference type="EMBL" id="KAF5812775.1"/>
    </source>
</evidence>
<reference evidence="1" key="3">
    <citation type="submission" date="2020-06" db="EMBL/GenBank/DDBJ databases">
        <title>Helianthus annuus Genome sequencing and assembly Release 2.</title>
        <authorList>
            <person name="Gouzy J."/>
            <person name="Langlade N."/>
            <person name="Munos S."/>
        </authorList>
    </citation>
    <scope>NUCLEOTIDE SEQUENCE</scope>
    <source>
        <tissue evidence="1">Leaves</tissue>
    </source>
</reference>
<organism evidence="2 3">
    <name type="scientific">Helianthus annuus</name>
    <name type="common">Common sunflower</name>
    <dbReference type="NCBI Taxonomy" id="4232"/>
    <lineage>
        <taxon>Eukaryota</taxon>
        <taxon>Viridiplantae</taxon>
        <taxon>Streptophyta</taxon>
        <taxon>Embryophyta</taxon>
        <taxon>Tracheophyta</taxon>
        <taxon>Spermatophyta</taxon>
        <taxon>Magnoliopsida</taxon>
        <taxon>eudicotyledons</taxon>
        <taxon>Gunneridae</taxon>
        <taxon>Pentapetalae</taxon>
        <taxon>asterids</taxon>
        <taxon>campanulids</taxon>
        <taxon>Asterales</taxon>
        <taxon>Asteraceae</taxon>
        <taxon>Asteroideae</taxon>
        <taxon>Heliantheae alliance</taxon>
        <taxon>Heliantheae</taxon>
        <taxon>Helianthus</taxon>
    </lineage>
</organism>
<reference evidence="2" key="2">
    <citation type="submission" date="2017-02" db="EMBL/GenBank/DDBJ databases">
        <title>Sunflower complete genome.</title>
        <authorList>
            <person name="Langlade N."/>
            <person name="Munos S."/>
        </authorList>
    </citation>
    <scope>NUCLEOTIDE SEQUENCE [LARGE SCALE GENOMIC DNA]</scope>
    <source>
        <tissue evidence="2">Leaves</tissue>
    </source>
</reference>